<keyword evidence="5" id="KW-0378">Hydrolase</keyword>
<feature type="domain" description="Peptidase M16 C-terminal" evidence="11">
    <location>
        <begin position="216"/>
        <end position="395"/>
    </location>
</feature>
<evidence type="ECO:0000256" key="8">
    <source>
        <dbReference type="RuleBase" id="RU004447"/>
    </source>
</evidence>
<proteinExistence type="inferred from homology"/>
<gene>
    <name evidence="12" type="ORF">ACFSQ6_13020</name>
</gene>
<evidence type="ECO:0000259" key="11">
    <source>
        <dbReference type="Pfam" id="PF05193"/>
    </source>
</evidence>
<accession>A0ABW5UEK3</accession>
<dbReference type="InterPro" id="IPR001431">
    <property type="entry name" value="Pept_M16_Zn_BS"/>
</dbReference>
<comment type="cofactor">
    <cofactor evidence="1">
        <name>Zn(2+)</name>
        <dbReference type="ChEBI" id="CHEBI:29105"/>
    </cofactor>
</comment>
<evidence type="ECO:0000256" key="6">
    <source>
        <dbReference type="ARBA" id="ARBA00022833"/>
    </source>
</evidence>
<evidence type="ECO:0000256" key="5">
    <source>
        <dbReference type="ARBA" id="ARBA00022801"/>
    </source>
</evidence>
<dbReference type="PANTHER" id="PTHR43690:SF34">
    <property type="entry name" value="ZINC PROTEASE PQQL-LIKE"/>
    <property type="match status" value="1"/>
</dbReference>
<sequence>MRKINIILILSLTFLVQFAFGQKQVTDESITLNSETRLSLDPNVRTGELKNGFRYFIRQNTTPKGKAVFYFANKVGSILETEEQLGLAHFMEHMNFNGTKSFPKNQLVDYLQTAGIRFGADLNAYTSFDETIYQLPIPTDDPELIENTFKIIRGWAGEALLDHDEIDKERGIILEEKRGLKSVEQRMQEQYFPLLLNHSRYAARIPIGTEEVLINFKPQEIENFYRDWYRPDLQALIIVGDIDVDDMEEKIKKEFSSLKQRGKNTPRQSYKIPLTGKNQFIALTDAEQTAVQWQMIFKHPKLELLTVGDYQTHLSHIILNMLLAQRYAQARLIPNSAMLQGTAGINKFMANVDAFTVSSSLKQGEIEAGVKDTWREIVRLKKFGFTEAELSRAKENHLKSLDGLLKEMNKTSSETYAKEYVQYFTNDEASPGIEKEQQLSKAALAKIQLADLHALLDELTQNANRDIILLAPENVKSALPTEESIYAWLQQVEDEDLEQQVENTTDKKILSSLPPAGKIVAEEYNPELNFTTLTLSNGLKVVLKPTDFKSDEILFTAFAQGGTSLYSDADYQSAANVASLVLSSGIGNLDINELTKLLTAKKARVNPYISSIFQGVTGTTGEEDLETALELTHAYFTQPRKDQVAFKKVIDLAYASIANRENDPKSVFQDSMLSTVYSYNFRMSGPSIEKLARIDLDRAYEIYKERFEDASNFTFVFVGSLDTVVLKPLIEKYLGSLTALNKNEQFQDLNISPAKGRITKNIYKGKEDKATVSLILGGDWAYSREVNLNLTALKEILQIRVLERLREEESGVYSPQVSFSSGKYPSPIYQYSIAFTCAPENVDNLIASALDEIEELKITGPSQINLEKFKTEFKRTLEANSQTNNYWLSLISTCLQQDIPFRSMEESLKQLETLTPSSLQQVAQTYLTGENLIRMVLLPEK</sequence>
<dbReference type="RefSeq" id="WP_066751481.1">
    <property type="nucleotide sequence ID" value="NZ_JBHUMB010000014.1"/>
</dbReference>
<keyword evidence="7" id="KW-0482">Metalloprotease</keyword>
<dbReference type="InterPro" id="IPR007863">
    <property type="entry name" value="Peptidase_M16_C"/>
</dbReference>
<keyword evidence="13" id="KW-1185">Reference proteome</keyword>
<dbReference type="PANTHER" id="PTHR43690">
    <property type="entry name" value="NARDILYSIN"/>
    <property type="match status" value="1"/>
</dbReference>
<evidence type="ECO:0000256" key="7">
    <source>
        <dbReference type="ARBA" id="ARBA00023049"/>
    </source>
</evidence>
<dbReference type="Pfam" id="PF05193">
    <property type="entry name" value="Peptidase_M16_C"/>
    <property type="match status" value="2"/>
</dbReference>
<evidence type="ECO:0000256" key="3">
    <source>
        <dbReference type="ARBA" id="ARBA00022670"/>
    </source>
</evidence>
<dbReference type="InterPro" id="IPR011765">
    <property type="entry name" value="Pept_M16_N"/>
</dbReference>
<dbReference type="InterPro" id="IPR050626">
    <property type="entry name" value="Peptidase_M16"/>
</dbReference>
<evidence type="ECO:0000256" key="4">
    <source>
        <dbReference type="ARBA" id="ARBA00022723"/>
    </source>
</evidence>
<dbReference type="PROSITE" id="PS00143">
    <property type="entry name" value="INSULINASE"/>
    <property type="match status" value="1"/>
</dbReference>
<feature type="chain" id="PRO_5046715910" evidence="9">
    <location>
        <begin position="20"/>
        <end position="941"/>
    </location>
</feature>
<evidence type="ECO:0000313" key="13">
    <source>
        <dbReference type="Proteomes" id="UP001597418"/>
    </source>
</evidence>
<keyword evidence="6" id="KW-0862">Zinc</keyword>
<evidence type="ECO:0000256" key="1">
    <source>
        <dbReference type="ARBA" id="ARBA00001947"/>
    </source>
</evidence>
<dbReference type="EMBL" id="JBHUMB010000014">
    <property type="protein sequence ID" value="MFD2744313.1"/>
    <property type="molecule type" value="Genomic_DNA"/>
</dbReference>
<dbReference type="Proteomes" id="UP001597418">
    <property type="component" value="Unassembled WGS sequence"/>
</dbReference>
<comment type="similarity">
    <text evidence="2 8">Belongs to the peptidase M16 family.</text>
</comment>
<name>A0ABW5UEK3_9SPHI</name>
<comment type="caution">
    <text evidence="12">The sequence shown here is derived from an EMBL/GenBank/DDBJ whole genome shotgun (WGS) entry which is preliminary data.</text>
</comment>
<evidence type="ECO:0000256" key="9">
    <source>
        <dbReference type="SAM" id="SignalP"/>
    </source>
</evidence>
<evidence type="ECO:0000259" key="10">
    <source>
        <dbReference type="Pfam" id="PF00675"/>
    </source>
</evidence>
<organism evidence="12 13">
    <name type="scientific">Sphingobacterium populi</name>
    <dbReference type="NCBI Taxonomy" id="1812824"/>
    <lineage>
        <taxon>Bacteria</taxon>
        <taxon>Pseudomonadati</taxon>
        <taxon>Bacteroidota</taxon>
        <taxon>Sphingobacteriia</taxon>
        <taxon>Sphingobacteriales</taxon>
        <taxon>Sphingobacteriaceae</taxon>
        <taxon>Sphingobacterium</taxon>
    </lineage>
</organism>
<protein>
    <submittedName>
        <fullName evidence="12">M16 family metallopeptidase</fullName>
    </submittedName>
</protein>
<dbReference type="InterPro" id="IPR011249">
    <property type="entry name" value="Metalloenz_LuxS/M16"/>
</dbReference>
<keyword evidence="4" id="KW-0479">Metal-binding</keyword>
<dbReference type="Gene3D" id="3.30.830.10">
    <property type="entry name" value="Metalloenzyme, LuxS/M16 peptidase-like"/>
    <property type="match status" value="4"/>
</dbReference>
<feature type="domain" description="Peptidase M16 N-terminal" evidence="10">
    <location>
        <begin position="74"/>
        <end position="189"/>
    </location>
</feature>
<keyword evidence="3" id="KW-0645">Protease</keyword>
<dbReference type="SUPFAM" id="SSF63411">
    <property type="entry name" value="LuxS/MPP-like metallohydrolase"/>
    <property type="match status" value="4"/>
</dbReference>
<reference evidence="13" key="1">
    <citation type="journal article" date="2019" name="Int. J. Syst. Evol. Microbiol.">
        <title>The Global Catalogue of Microorganisms (GCM) 10K type strain sequencing project: providing services to taxonomists for standard genome sequencing and annotation.</title>
        <authorList>
            <consortium name="The Broad Institute Genomics Platform"/>
            <consortium name="The Broad Institute Genome Sequencing Center for Infectious Disease"/>
            <person name="Wu L."/>
            <person name="Ma J."/>
        </authorList>
    </citation>
    <scope>NUCLEOTIDE SEQUENCE [LARGE SCALE GENOMIC DNA]</scope>
    <source>
        <strain evidence="13">KCTC 42247</strain>
    </source>
</reference>
<dbReference type="Pfam" id="PF00675">
    <property type="entry name" value="Peptidase_M16"/>
    <property type="match status" value="1"/>
</dbReference>
<evidence type="ECO:0000256" key="2">
    <source>
        <dbReference type="ARBA" id="ARBA00007261"/>
    </source>
</evidence>
<keyword evidence="9" id="KW-0732">Signal</keyword>
<evidence type="ECO:0000313" key="12">
    <source>
        <dbReference type="EMBL" id="MFD2744313.1"/>
    </source>
</evidence>
<feature type="domain" description="Peptidase M16 C-terminal" evidence="11">
    <location>
        <begin position="694"/>
        <end position="871"/>
    </location>
</feature>
<feature type="signal peptide" evidence="9">
    <location>
        <begin position="1"/>
        <end position="19"/>
    </location>
</feature>